<keyword evidence="5 7" id="KW-1133">Transmembrane helix</keyword>
<organism evidence="9 10">
    <name type="scientific">Saccharibacillus brassicae</name>
    <dbReference type="NCBI Taxonomy" id="2583377"/>
    <lineage>
        <taxon>Bacteria</taxon>
        <taxon>Bacillati</taxon>
        <taxon>Bacillota</taxon>
        <taxon>Bacilli</taxon>
        <taxon>Bacillales</taxon>
        <taxon>Paenibacillaceae</taxon>
        <taxon>Saccharibacillus</taxon>
    </lineage>
</organism>
<sequence>MRSLLIKLSQLDQRIFKWVNGRLHHRVLSIVLYYLTHLGGATFTISATVLASWLAPAPWNSAALHSLVALAVSHIPVAIAKKLYPRVRPHLALPETNTFRNPLVDHSFPSGHTTAVFSVTVPLMILIPWTTVILLPVALIVGTSRMYLGLHYPSDVLAGGVIGSLTAWLTVALWP</sequence>
<dbReference type="AlphaFoldDB" id="A0A4Y6V126"/>
<evidence type="ECO:0000256" key="4">
    <source>
        <dbReference type="ARBA" id="ARBA00022801"/>
    </source>
</evidence>
<dbReference type="SMART" id="SM00014">
    <property type="entry name" value="acidPPc"/>
    <property type="match status" value="1"/>
</dbReference>
<keyword evidence="6 7" id="KW-0472">Membrane</keyword>
<keyword evidence="10" id="KW-1185">Reference proteome</keyword>
<dbReference type="OrthoDB" id="9789113at2"/>
<reference evidence="9 10" key="1">
    <citation type="submission" date="2019-06" db="EMBL/GenBank/DDBJ databases">
        <title>Saccharibacillus brassicae sp. nov., an endophytic bacterium isolated from Chinese cabbage seeds (Brassica pekinensis).</title>
        <authorList>
            <person name="Jiang L."/>
            <person name="Lee J."/>
            <person name="Kim S.W."/>
        </authorList>
    </citation>
    <scope>NUCLEOTIDE SEQUENCE [LARGE SCALE GENOMIC DNA]</scope>
    <source>
        <strain evidence="10">KCTC 43072 / ATSA2</strain>
    </source>
</reference>
<dbReference type="PANTHER" id="PTHR14969">
    <property type="entry name" value="SPHINGOSINE-1-PHOSPHATE PHOSPHOHYDROLASE"/>
    <property type="match status" value="1"/>
</dbReference>
<evidence type="ECO:0000256" key="5">
    <source>
        <dbReference type="ARBA" id="ARBA00022989"/>
    </source>
</evidence>
<dbReference type="PANTHER" id="PTHR14969:SF62">
    <property type="entry name" value="DECAPRENYLPHOSPHORYL-5-PHOSPHORIBOSE PHOSPHATASE RV3807C-RELATED"/>
    <property type="match status" value="1"/>
</dbReference>
<dbReference type="Pfam" id="PF01569">
    <property type="entry name" value="PAP2"/>
    <property type="match status" value="1"/>
</dbReference>
<keyword evidence="4" id="KW-0378">Hydrolase</keyword>
<proteinExistence type="predicted"/>
<keyword evidence="3 7" id="KW-0812">Transmembrane</keyword>
<protein>
    <submittedName>
        <fullName evidence="9">Phosphatase PAP2 family protein</fullName>
    </submittedName>
</protein>
<comment type="subcellular location">
    <subcellularLocation>
        <location evidence="1">Cell membrane</location>
        <topology evidence="1">Multi-pass membrane protein</topology>
    </subcellularLocation>
</comment>
<dbReference type="RefSeq" id="WP_141449002.1">
    <property type="nucleotide sequence ID" value="NZ_CBCSAZ010000003.1"/>
</dbReference>
<dbReference type="Gene3D" id="1.20.144.10">
    <property type="entry name" value="Phosphatidic acid phosphatase type 2/haloperoxidase"/>
    <property type="match status" value="1"/>
</dbReference>
<keyword evidence="2" id="KW-1003">Cell membrane</keyword>
<dbReference type="SUPFAM" id="SSF48317">
    <property type="entry name" value="Acid phosphatase/Vanadium-dependent haloperoxidase"/>
    <property type="match status" value="1"/>
</dbReference>
<evidence type="ECO:0000256" key="3">
    <source>
        <dbReference type="ARBA" id="ARBA00022692"/>
    </source>
</evidence>
<dbReference type="EMBL" id="CP041217">
    <property type="protein sequence ID" value="QDH22460.1"/>
    <property type="molecule type" value="Genomic_DNA"/>
</dbReference>
<dbReference type="InterPro" id="IPR000326">
    <property type="entry name" value="PAP2/HPO"/>
</dbReference>
<gene>
    <name evidence="9" type="ORF">FFV09_17410</name>
</gene>
<evidence type="ECO:0000256" key="6">
    <source>
        <dbReference type="ARBA" id="ARBA00023136"/>
    </source>
</evidence>
<feature type="domain" description="Phosphatidic acid phosphatase type 2/haloperoxidase" evidence="8">
    <location>
        <begin position="63"/>
        <end position="171"/>
    </location>
</feature>
<dbReference type="InterPro" id="IPR036938">
    <property type="entry name" value="PAP2/HPO_sf"/>
</dbReference>
<evidence type="ECO:0000256" key="7">
    <source>
        <dbReference type="SAM" id="Phobius"/>
    </source>
</evidence>
<evidence type="ECO:0000259" key="8">
    <source>
        <dbReference type="SMART" id="SM00014"/>
    </source>
</evidence>
<evidence type="ECO:0000313" key="9">
    <source>
        <dbReference type="EMBL" id="QDH22460.1"/>
    </source>
</evidence>
<accession>A0A4Y6V126</accession>
<evidence type="ECO:0000313" key="10">
    <source>
        <dbReference type="Proteomes" id="UP000316968"/>
    </source>
</evidence>
<dbReference type="GO" id="GO:0005886">
    <property type="term" value="C:plasma membrane"/>
    <property type="evidence" value="ECO:0007669"/>
    <property type="project" value="UniProtKB-SubCell"/>
</dbReference>
<evidence type="ECO:0000256" key="1">
    <source>
        <dbReference type="ARBA" id="ARBA00004651"/>
    </source>
</evidence>
<feature type="transmembrane region" description="Helical" evidence="7">
    <location>
        <begin position="31"/>
        <end position="55"/>
    </location>
</feature>
<dbReference type="GO" id="GO:0016787">
    <property type="term" value="F:hydrolase activity"/>
    <property type="evidence" value="ECO:0007669"/>
    <property type="project" value="UniProtKB-KW"/>
</dbReference>
<dbReference type="Proteomes" id="UP000316968">
    <property type="component" value="Chromosome"/>
</dbReference>
<evidence type="ECO:0000256" key="2">
    <source>
        <dbReference type="ARBA" id="ARBA00022475"/>
    </source>
</evidence>
<name>A0A4Y6V126_SACBS</name>
<feature type="transmembrane region" description="Helical" evidence="7">
    <location>
        <begin position="156"/>
        <end position="174"/>
    </location>
</feature>
<feature type="transmembrane region" description="Helical" evidence="7">
    <location>
        <begin position="115"/>
        <end position="141"/>
    </location>
</feature>
<dbReference type="KEGG" id="saca:FFV09_17410"/>